<protein>
    <submittedName>
        <fullName evidence="1">Uncharacterized protein</fullName>
    </submittedName>
</protein>
<proteinExistence type="predicted"/>
<reference evidence="1 2" key="1">
    <citation type="submission" date="2019-07" db="EMBL/GenBank/DDBJ databases">
        <title>Finished genome of Venturia effusa.</title>
        <authorList>
            <person name="Young C.A."/>
            <person name="Cox M.P."/>
            <person name="Ganley A.R.D."/>
            <person name="David W.J."/>
        </authorList>
    </citation>
    <scope>NUCLEOTIDE SEQUENCE [LARGE SCALE GENOMIC DNA]</scope>
    <source>
        <strain evidence="2">albino</strain>
    </source>
</reference>
<name>A0A517LJB1_9PEZI</name>
<gene>
    <name evidence="1" type="ORF">FKW77_008147</name>
</gene>
<evidence type="ECO:0000313" key="2">
    <source>
        <dbReference type="Proteomes" id="UP000316270"/>
    </source>
</evidence>
<dbReference type="OrthoDB" id="5341924at2759"/>
<dbReference type="EMBL" id="CP042197">
    <property type="protein sequence ID" value="QDS75723.1"/>
    <property type="molecule type" value="Genomic_DNA"/>
</dbReference>
<dbReference type="AlphaFoldDB" id="A0A517LJB1"/>
<keyword evidence="2" id="KW-1185">Reference proteome</keyword>
<dbReference type="Proteomes" id="UP000316270">
    <property type="component" value="Chromosome 13"/>
</dbReference>
<evidence type="ECO:0000313" key="1">
    <source>
        <dbReference type="EMBL" id="QDS75723.1"/>
    </source>
</evidence>
<organism evidence="1 2">
    <name type="scientific">Venturia effusa</name>
    <dbReference type="NCBI Taxonomy" id="50376"/>
    <lineage>
        <taxon>Eukaryota</taxon>
        <taxon>Fungi</taxon>
        <taxon>Dikarya</taxon>
        <taxon>Ascomycota</taxon>
        <taxon>Pezizomycotina</taxon>
        <taxon>Dothideomycetes</taxon>
        <taxon>Pleosporomycetidae</taxon>
        <taxon>Venturiales</taxon>
        <taxon>Venturiaceae</taxon>
        <taxon>Venturia</taxon>
    </lineage>
</organism>
<dbReference type="STRING" id="50376.A0A517LJB1"/>
<sequence>MRGESPTLLDILSATPHASFWRDVSDAWLHRLQPFLPADLRSSPLELGYPDSNREFSVPWPIAEPKDATRVRRGLLHILTAAQNLNGLDLLSHLGLSRRRWDVVAWVVKEVAQGHRGFPLLEDEITATGIQWPTHQRLHLLTRRELFQEPVFVPSPNTSVNLKRSSQYVSDPRNEDKRLQHAGLGQIWRSIGQLILEASKRPPVESRTIMSQVLAMMAHLHHGDIVPAAVYKNVQEQPYVLQQPPILHIFSSRIMTALSEAAWNAHQASASPAFGNGEQYSQPLFGGQLPGTRYNSQVEALSLEVWLELVLWSCLHGGWIVDGLAVLKTMQEQTGDDEWSLVCWTQALQKSHLGTQPSDGFTWKDLMDVLEGAGPQTHHDLKDQLNIARTISSESVAAYVDATTNEIYTGVGERGISAQDVVAHLKRLKGLLDKQKLGLGNVTWEAIVQRLVESNGVLVQRDPGLMLEMLELVQPYGIETESNASSTTNETSATSLPYFFETSASPLGLFHRILQAYVNIAGVEGTMSSLRALQAYVDRNQRRSIECFFQELKEKRESDASSIRRPGFFSVDYPAFSPQIPVDVLGNMLDLFTEAGLSNSAIQLLQSNDPMEPIIPESFHQEPALAPALVRYATAAKNKSMLEKVIALQSTVNKKNQAVIPRAVLTALLASQIIRHRWDSVESVLSAGRNSGTARGVKRASWPPSLACHLISELLRLEGQSGSRPQHTRVDQDTLTNSSDLSRAMEIFRTFIKEEYGGLSSRFQIVKDDGIKDVDSLAMVHTSLGVLASVNPAWASFCLPLYQRKGNQPLILDVSYFNIILQGLVDGYGAPAGRALCQQWCINIPNLPAGSRRPGGVDKMPHVRPNRASDPFSDAWNVCVPMLRPPSRTVLRFYGRIMPNLATIRIVLRRVLEDEANKRMPFQPMLEWIVAMLNGLGYHGEEAEKEISRVKEGVEWRLKLKKREDKISE</sequence>
<accession>A0A517LJB1</accession>